<dbReference type="AlphaFoldDB" id="A0A0B7GVB8"/>
<protein>
    <recommendedName>
        <fullName evidence="1">bis(5'-nucleosyl)-tetraphosphatase (symmetrical)</fullName>
        <ecNumber evidence="1">3.6.1.41</ecNumber>
    </recommendedName>
</protein>
<dbReference type="GO" id="GO:0000166">
    <property type="term" value="F:nucleotide binding"/>
    <property type="evidence" value="ECO:0007669"/>
    <property type="project" value="UniProtKB-KW"/>
</dbReference>
<keyword evidence="3" id="KW-0547">Nucleotide-binding</keyword>
<comment type="catalytic activity">
    <reaction evidence="6">
        <text>P(1),P(4)-bis(5'-adenosyl) tetraphosphate + H2O = 2 ADP + 2 H(+)</text>
        <dbReference type="Rhea" id="RHEA:24252"/>
        <dbReference type="ChEBI" id="CHEBI:15377"/>
        <dbReference type="ChEBI" id="CHEBI:15378"/>
        <dbReference type="ChEBI" id="CHEBI:58141"/>
        <dbReference type="ChEBI" id="CHEBI:456216"/>
        <dbReference type="EC" id="3.6.1.41"/>
    </reaction>
</comment>
<dbReference type="Proteomes" id="UP000323594">
    <property type="component" value="Chromosome"/>
</dbReference>
<evidence type="ECO:0000256" key="6">
    <source>
        <dbReference type="ARBA" id="ARBA00049417"/>
    </source>
</evidence>
<dbReference type="InterPro" id="IPR006674">
    <property type="entry name" value="HD_domain"/>
</dbReference>
<dbReference type="InterPro" id="IPR003607">
    <property type="entry name" value="HD/PDEase_dom"/>
</dbReference>
<dbReference type="Pfam" id="PF01966">
    <property type="entry name" value="HD"/>
    <property type="match status" value="1"/>
</dbReference>
<reference evidence="8" key="2">
    <citation type="submission" date="2015-01" db="EMBL/GenBank/DDBJ databases">
        <authorList>
            <person name="Xiang T."/>
            <person name="Song Y."/>
            <person name="Huang L."/>
            <person name="Wang B."/>
            <person name="Wu P."/>
        </authorList>
    </citation>
    <scope>NUCLEOTIDE SEQUENCE [LARGE SCALE GENOMIC DNA]</scope>
    <source>
        <strain evidence="8">V1</strain>
    </source>
</reference>
<name>A0A0B7GVB8_TREPH</name>
<evidence type="ECO:0000313" key="10">
    <source>
        <dbReference type="Proteomes" id="UP000042527"/>
    </source>
</evidence>
<keyword evidence="5" id="KW-0408">Iron</keyword>
<dbReference type="PANTHER" id="PTHR35795:SF1">
    <property type="entry name" value="BIS(5'-NUCLEOSYL)-TETRAPHOSPHATASE, SYMMETRICAL"/>
    <property type="match status" value="1"/>
</dbReference>
<sequence>MTKKKIKEYIEQVDAYAKKELSEHRYNHSVRVANFAGKLAKNYHCGKKTILWAKLAGFAHDICREKPADFLLKYAKKDGKPIDEFEEKNPLLLHGRAAAILLQAQFGIKKKKLLRAIRHHTFGSKKLDTLGKILFVADKIEPGRENAENLRKLIPVLSLNRLTAKVVAESIAYNTAKNKKTHPRTKKMYTQLRKFLEDEK</sequence>
<evidence type="ECO:0000259" key="7">
    <source>
        <dbReference type="SMART" id="SM00471"/>
    </source>
</evidence>
<dbReference type="GO" id="GO:0008803">
    <property type="term" value="F:bis(5'-nucleosyl)-tetraphosphatase (symmetrical) activity"/>
    <property type="evidence" value="ECO:0007669"/>
    <property type="project" value="UniProtKB-EC"/>
</dbReference>
<evidence type="ECO:0000256" key="1">
    <source>
        <dbReference type="ARBA" id="ARBA00012506"/>
    </source>
</evidence>
<organism evidence="8 10">
    <name type="scientific">Treponema phagedenis</name>
    <dbReference type="NCBI Taxonomy" id="162"/>
    <lineage>
        <taxon>Bacteria</taxon>
        <taxon>Pseudomonadati</taxon>
        <taxon>Spirochaetota</taxon>
        <taxon>Spirochaetia</taxon>
        <taxon>Spirochaetales</taxon>
        <taxon>Treponemataceae</taxon>
        <taxon>Treponema</taxon>
    </lineage>
</organism>
<keyword evidence="4 8" id="KW-0378">Hydrolase</keyword>
<dbReference type="Gene3D" id="1.10.3210.10">
    <property type="entry name" value="Hypothetical protein af1432"/>
    <property type="match status" value="1"/>
</dbReference>
<proteinExistence type="predicted"/>
<dbReference type="EMBL" id="CDNC01000034">
    <property type="protein sequence ID" value="CEM62619.1"/>
    <property type="molecule type" value="Genomic_DNA"/>
</dbReference>
<dbReference type="InterPro" id="IPR051094">
    <property type="entry name" value="Diverse_Catalytic_Enzymes"/>
</dbReference>
<evidence type="ECO:0000256" key="3">
    <source>
        <dbReference type="ARBA" id="ARBA00022741"/>
    </source>
</evidence>
<gene>
    <name evidence="9" type="ORF">FUT82_07495</name>
    <name evidence="8" type="ORF">TPHV1_40122</name>
</gene>
<dbReference type="NCBIfam" id="TIGR00488">
    <property type="entry name" value="bis(5'-nucleosyl)-tetraphosphatase (symmetrical) YqeK"/>
    <property type="match status" value="1"/>
</dbReference>
<dbReference type="SMART" id="SM00471">
    <property type="entry name" value="HDc"/>
    <property type="match status" value="1"/>
</dbReference>
<dbReference type="CDD" id="cd00077">
    <property type="entry name" value="HDc"/>
    <property type="match status" value="1"/>
</dbReference>
<dbReference type="RefSeq" id="WP_002696546.1">
    <property type="nucleotide sequence ID" value="NZ_CDNC01000034.1"/>
</dbReference>
<dbReference type="InterPro" id="IPR005249">
    <property type="entry name" value="YqeK"/>
</dbReference>
<evidence type="ECO:0000256" key="5">
    <source>
        <dbReference type="ARBA" id="ARBA00023004"/>
    </source>
</evidence>
<accession>A0A0B7GVB8</accession>
<evidence type="ECO:0000256" key="2">
    <source>
        <dbReference type="ARBA" id="ARBA00022723"/>
    </source>
</evidence>
<reference evidence="9 11" key="3">
    <citation type="submission" date="2019-08" db="EMBL/GenBank/DDBJ databases">
        <authorList>
            <person name="Kuhnert P."/>
        </authorList>
    </citation>
    <scope>NUCLEOTIDE SEQUENCE [LARGE SCALE GENOMIC DNA]</scope>
    <source>
        <strain evidence="9 11">B36.5</strain>
    </source>
</reference>
<keyword evidence="10" id="KW-1185">Reference proteome</keyword>
<dbReference type="EMBL" id="CP042817">
    <property type="protein sequence ID" value="QEJ97853.1"/>
    <property type="molecule type" value="Genomic_DNA"/>
</dbReference>
<evidence type="ECO:0000313" key="8">
    <source>
        <dbReference type="EMBL" id="CEM62619.1"/>
    </source>
</evidence>
<evidence type="ECO:0000256" key="4">
    <source>
        <dbReference type="ARBA" id="ARBA00022801"/>
    </source>
</evidence>
<dbReference type="GeneID" id="57752927"/>
<dbReference type="GO" id="GO:0046872">
    <property type="term" value="F:metal ion binding"/>
    <property type="evidence" value="ECO:0007669"/>
    <property type="project" value="UniProtKB-KW"/>
</dbReference>
<dbReference type="OrthoDB" id="5295945at2"/>
<reference evidence="10" key="1">
    <citation type="submission" date="2015-01" db="EMBL/GenBank/DDBJ databases">
        <authorList>
            <person name="Manzoor Shahid"/>
            <person name="Zubair Saima"/>
        </authorList>
    </citation>
    <scope>NUCLEOTIDE SEQUENCE [LARGE SCALE GENOMIC DNA]</scope>
    <source>
        <strain evidence="10">V1</strain>
    </source>
</reference>
<dbReference type="SUPFAM" id="SSF109604">
    <property type="entry name" value="HD-domain/PDEase-like"/>
    <property type="match status" value="1"/>
</dbReference>
<dbReference type="PANTHER" id="PTHR35795">
    <property type="entry name" value="SLR1885 PROTEIN"/>
    <property type="match status" value="1"/>
</dbReference>
<feature type="domain" description="HD/PDEase" evidence="7">
    <location>
        <begin position="21"/>
        <end position="152"/>
    </location>
</feature>
<keyword evidence="2" id="KW-0479">Metal-binding</keyword>
<dbReference type="Proteomes" id="UP000042527">
    <property type="component" value="Unassembled WGS sequence"/>
</dbReference>
<dbReference type="EC" id="3.6.1.41" evidence="1"/>
<evidence type="ECO:0000313" key="11">
    <source>
        <dbReference type="Proteomes" id="UP000323594"/>
    </source>
</evidence>
<evidence type="ECO:0000313" key="9">
    <source>
        <dbReference type="EMBL" id="QEJ97853.1"/>
    </source>
</evidence>